<name>A0A2S6ABR5_9NOCA</name>
<comment type="caution">
    <text evidence="2">The sequence shown here is derived from an EMBL/GenBank/DDBJ whole genome shotgun (WGS) entry which is preliminary data.</text>
</comment>
<accession>A0A2S6ABR5</accession>
<evidence type="ECO:0000256" key="1">
    <source>
        <dbReference type="SAM" id="MobiDB-lite"/>
    </source>
</evidence>
<keyword evidence="3" id="KW-1185">Reference proteome</keyword>
<dbReference type="Proteomes" id="UP000238356">
    <property type="component" value="Unassembled WGS sequence"/>
</dbReference>
<dbReference type="EMBL" id="PSZD01000003">
    <property type="protein sequence ID" value="PPJ31223.1"/>
    <property type="molecule type" value="Genomic_DNA"/>
</dbReference>
<feature type="compositionally biased region" description="Basic residues" evidence="1">
    <location>
        <begin position="447"/>
        <end position="464"/>
    </location>
</feature>
<feature type="region of interest" description="Disordered" evidence="1">
    <location>
        <begin position="427"/>
        <end position="464"/>
    </location>
</feature>
<protein>
    <submittedName>
        <fullName evidence="2">Uncharacterized protein</fullName>
    </submittedName>
</protein>
<gene>
    <name evidence="2" type="ORF">C5F51_06430</name>
</gene>
<dbReference type="AlphaFoldDB" id="A0A2S6ABR5"/>
<sequence length="464" mass="50948">MLMHPVTVNGNDSRIPLWLRIREFAVPPSMIETATTRRRAGDWAGACAAAGVDVDVDPRALAHTHGSELAARVLGDLRHLAPDLLRWHMPRVASDGVLRPGLTTTLARYDTGQRRKRCRRASFVHLVVRTPPAWADSGQRMSLALWDESCPDRGIGSHPHPRPNRCFRFDLHRHLWDARRTDELGTRCGAGETVEVSRTESAVAKHAPPGSAVDLWAAEAELLLCADGYRRGPVLVRFGARHRVILEYEGDPPALRVAPGYAQGAVPTLPILPYAATWVLPDLALLRAGAITADRLHPLVASAIVPEFCSAATSFESERHDHPHLVQCRGEQHRIALVDGELTALDHSPAEIRREELLVALSGTPLPCLQAIDLAHRRPDCLAGVRDRLRHGDIAGALAVVENLLGTAALLRPGALRDELEAAAQRESTYRQFRTGLSDSSEAFPPAKRRTPSHRTHPRHATSR</sequence>
<proteinExistence type="predicted"/>
<reference evidence="2 3" key="1">
    <citation type="submission" date="2018-02" db="EMBL/GenBank/DDBJ databases">
        <title>8 Nocardia nova and 1 Nocardia cyriacigeorgica strain used for evolution to TMP-SMX.</title>
        <authorList>
            <person name="Mehta H."/>
            <person name="Weng J."/>
            <person name="Shamoo Y."/>
        </authorList>
    </citation>
    <scope>NUCLEOTIDE SEQUENCE [LARGE SCALE GENOMIC DNA]</scope>
    <source>
        <strain evidence="2 3">BAA2227</strain>
    </source>
</reference>
<organism evidence="2 3">
    <name type="scientific">Nocardia nova</name>
    <dbReference type="NCBI Taxonomy" id="37330"/>
    <lineage>
        <taxon>Bacteria</taxon>
        <taxon>Bacillati</taxon>
        <taxon>Actinomycetota</taxon>
        <taxon>Actinomycetes</taxon>
        <taxon>Mycobacteriales</taxon>
        <taxon>Nocardiaceae</taxon>
        <taxon>Nocardia</taxon>
    </lineage>
</organism>
<evidence type="ECO:0000313" key="3">
    <source>
        <dbReference type="Proteomes" id="UP000238356"/>
    </source>
</evidence>
<evidence type="ECO:0000313" key="2">
    <source>
        <dbReference type="EMBL" id="PPJ31223.1"/>
    </source>
</evidence>
<feature type="compositionally biased region" description="Polar residues" evidence="1">
    <location>
        <begin position="427"/>
        <end position="441"/>
    </location>
</feature>